<evidence type="ECO:0000313" key="3">
    <source>
        <dbReference type="Proteomes" id="UP000754495"/>
    </source>
</evidence>
<protein>
    <recommendedName>
        <fullName evidence="1">DUF4185 domain-containing protein</fullName>
    </recommendedName>
</protein>
<sequence>MVRVIGTERIAKITGADSINRTDRFAIHGTDLGILWDGGDGRVFVLFGDTFGEGWGGDGGGPDSADWRSNVLAFSTTTDLASGLTLDGVVARPDGTAAQVIARDDRPDEVGEVTVIPNSGLAVGGLQVAHYMSVRQWGPPGKWTTNYSGLAVSDDGGRTWAKPWSARWINRAERDDPFQMGALAREGDHVYLFGTTNGRHGPAYLARTAIPYLLDASSYEYFDGRGWIRDEFAAAPVLPGPVGELSVAYDGHLGQWLALHLDDPGGAILLHSADRLTGPWSPGVVAVPGHQYPGLYGGYLHPWALDGPDIYYLMSQWGPYNVFLMRSRLEQ</sequence>
<dbReference type="Proteomes" id="UP000754495">
    <property type="component" value="Unassembled WGS sequence"/>
</dbReference>
<accession>A0ABX0SNI2</accession>
<evidence type="ECO:0000313" key="2">
    <source>
        <dbReference type="EMBL" id="NIH78529.1"/>
    </source>
</evidence>
<dbReference type="RefSeq" id="WP_167111170.1">
    <property type="nucleotide sequence ID" value="NZ_JAANOU010000001.1"/>
</dbReference>
<name>A0ABX0SNI2_9PSEU</name>
<evidence type="ECO:0000259" key="1">
    <source>
        <dbReference type="Pfam" id="PF13810"/>
    </source>
</evidence>
<dbReference type="EMBL" id="JAANOU010000001">
    <property type="protein sequence ID" value="NIH78529.1"/>
    <property type="molecule type" value="Genomic_DNA"/>
</dbReference>
<proteinExistence type="predicted"/>
<feature type="domain" description="DUF4185" evidence="1">
    <location>
        <begin position="18"/>
        <end position="326"/>
    </location>
</feature>
<dbReference type="Pfam" id="PF13810">
    <property type="entry name" value="DUF4185"/>
    <property type="match status" value="1"/>
</dbReference>
<keyword evidence="3" id="KW-1185">Reference proteome</keyword>
<reference evidence="2 3" key="1">
    <citation type="submission" date="2020-03" db="EMBL/GenBank/DDBJ databases">
        <title>Sequencing the genomes of 1000 actinobacteria strains.</title>
        <authorList>
            <person name="Klenk H.-P."/>
        </authorList>
    </citation>
    <scope>NUCLEOTIDE SEQUENCE [LARGE SCALE GENOMIC DNA]</scope>
    <source>
        <strain evidence="2 3">DSM 45668</strain>
    </source>
</reference>
<organism evidence="2 3">
    <name type="scientific">Amycolatopsis viridis</name>
    <dbReference type="NCBI Taxonomy" id="185678"/>
    <lineage>
        <taxon>Bacteria</taxon>
        <taxon>Bacillati</taxon>
        <taxon>Actinomycetota</taxon>
        <taxon>Actinomycetes</taxon>
        <taxon>Pseudonocardiales</taxon>
        <taxon>Pseudonocardiaceae</taxon>
        <taxon>Amycolatopsis</taxon>
    </lineage>
</organism>
<comment type="caution">
    <text evidence="2">The sequence shown here is derived from an EMBL/GenBank/DDBJ whole genome shotgun (WGS) entry which is preliminary data.</text>
</comment>
<dbReference type="InterPro" id="IPR025442">
    <property type="entry name" value="DUF4185"/>
</dbReference>
<gene>
    <name evidence="2" type="ORF">FHX46_001059</name>
</gene>